<dbReference type="SUPFAM" id="SSF51445">
    <property type="entry name" value="(Trans)glycosidases"/>
    <property type="match status" value="1"/>
</dbReference>
<dbReference type="Proteomes" id="UP000479043">
    <property type="component" value="Unassembled WGS sequence"/>
</dbReference>
<dbReference type="AlphaFoldDB" id="A0A6L8LDQ4"/>
<comment type="caution">
    <text evidence="2">The sequence shown here is derived from an EMBL/GenBank/DDBJ whole genome shotgun (WGS) entry which is preliminary data.</text>
</comment>
<evidence type="ECO:0000313" key="2">
    <source>
        <dbReference type="EMBL" id="MYM54191.1"/>
    </source>
</evidence>
<dbReference type="InterPro" id="IPR017853">
    <property type="entry name" value="GH"/>
</dbReference>
<dbReference type="RefSeq" id="WP_160971903.1">
    <property type="nucleotide sequence ID" value="NZ_WWEN01000002.1"/>
</dbReference>
<proteinExistence type="predicted"/>
<evidence type="ECO:0000313" key="3">
    <source>
        <dbReference type="Proteomes" id="UP000479043"/>
    </source>
</evidence>
<feature type="compositionally biased region" description="Acidic residues" evidence="1">
    <location>
        <begin position="534"/>
        <end position="555"/>
    </location>
</feature>
<sequence length="581" mass="64265">MIYLDTRSVSSNDYHQDLFGANILANRDQLGEDGTYDDAADALGVTHIRYPGGSLTEDYFDISDPDKTSDIDPDTGREIELLPYTEFMTYAEENDIDVTIVLPTRNFLSEETDADGHRYADIDEDALRGFIQDTLNGEYGEPTIRAFEIGNEYWGSGEMDSLEYGRVASRMAEILNEEIDSHAESDTAFADIDILVQNGQNYGSARLADDYDHLDTAEEQLEAIMEDYNVELDESFIFNSGEVSWARVANEIIISEFDTEAERDAVDGIIAHIYSKGEDNPNSREYDLNVIESTWEAELGNLDTYVTEWNLRASRTSWDPEEEYGLRQAHEMLNMTEVFVEHEVDAAHVWAIQQNNLTNLAGNEGGDGRLTVPGEMFRMMNESLPGTRPIDFVSDDRGEHEAVQDDTSVHGFYAEDRLVLFIASNTEDPQNAVIDMSQIIDGAGGIHVDILGVKDGYNPTSPDALAEVTEMDGDRMFEDGILTAQMDGYEIVRVEIDNPDYNNDFLAALDSSPKANDIAEDDLTDLFDTPEIPDAADDSVEEDDGNDPMEADAAGDSDGGTFGGMGIALAILPILALLGGM</sequence>
<dbReference type="Gene3D" id="3.20.20.80">
    <property type="entry name" value="Glycosidases"/>
    <property type="match status" value="1"/>
</dbReference>
<dbReference type="EMBL" id="WWEN01000002">
    <property type="protein sequence ID" value="MYM54191.1"/>
    <property type="molecule type" value="Genomic_DNA"/>
</dbReference>
<protein>
    <submittedName>
        <fullName evidence="2">Type I secretion protein</fullName>
    </submittedName>
</protein>
<reference evidence="2 3" key="1">
    <citation type="submission" date="2020-01" db="EMBL/GenBank/DDBJ databases">
        <authorList>
            <person name="Chen S."/>
        </authorList>
    </citation>
    <scope>NUCLEOTIDE SEQUENCE [LARGE SCALE GENOMIC DNA]</scope>
    <source>
        <strain evidence="2 3">GS-10</strain>
    </source>
</reference>
<feature type="region of interest" description="Disordered" evidence="1">
    <location>
        <begin position="528"/>
        <end position="558"/>
    </location>
</feature>
<evidence type="ECO:0000256" key="1">
    <source>
        <dbReference type="SAM" id="MobiDB-lite"/>
    </source>
</evidence>
<organism evidence="2 3">
    <name type="scientific">Thalassovita mangrovi</name>
    <dbReference type="NCBI Taxonomy" id="2692236"/>
    <lineage>
        <taxon>Bacteria</taxon>
        <taxon>Pseudomonadati</taxon>
        <taxon>Pseudomonadota</taxon>
        <taxon>Alphaproteobacteria</taxon>
        <taxon>Rhodobacterales</taxon>
        <taxon>Roseobacteraceae</taxon>
        <taxon>Thalassovita</taxon>
    </lineage>
</organism>
<name>A0A6L8LDQ4_9RHOB</name>
<keyword evidence="3" id="KW-1185">Reference proteome</keyword>
<accession>A0A6L8LDQ4</accession>
<gene>
    <name evidence="2" type="ORF">GR167_02660</name>
</gene>